<comment type="caution">
    <text evidence="2">The sequence shown here is derived from an EMBL/GenBank/DDBJ whole genome shotgun (WGS) entry which is preliminary data.</text>
</comment>
<keyword evidence="3" id="KW-1185">Reference proteome</keyword>
<evidence type="ECO:0000313" key="3">
    <source>
        <dbReference type="Proteomes" id="UP001145742"/>
    </source>
</evidence>
<dbReference type="Proteomes" id="UP001145742">
    <property type="component" value="Unassembled WGS sequence"/>
</dbReference>
<sequence>MECTLSKFADNIKLSGALDTPKGQDATQRDLDKLKLKKWGHGNLMRFNKTKCKVLLLGRGNSRYPSRLGDEQMESSPAKKDLGVLVESRGWT</sequence>
<feature type="region of interest" description="Disordered" evidence="1">
    <location>
        <begin position="66"/>
        <end position="92"/>
    </location>
</feature>
<evidence type="ECO:0000256" key="1">
    <source>
        <dbReference type="SAM" id="MobiDB-lite"/>
    </source>
</evidence>
<reference evidence="2" key="1">
    <citation type="submission" date="2019-10" db="EMBL/GenBank/DDBJ databases">
        <authorList>
            <person name="Soares A.E.R."/>
            <person name="Aleixo A."/>
            <person name="Schneider P."/>
            <person name="Miyaki C.Y."/>
            <person name="Schneider M.P."/>
            <person name="Mello C."/>
            <person name="Vasconcelos A.T.R."/>
        </authorList>
    </citation>
    <scope>NUCLEOTIDE SEQUENCE</scope>
    <source>
        <tissue evidence="2">Muscle</tissue>
    </source>
</reference>
<dbReference type="PANTHER" id="PTHR33332">
    <property type="entry name" value="REVERSE TRANSCRIPTASE DOMAIN-CONTAINING PROTEIN"/>
    <property type="match status" value="1"/>
</dbReference>
<organism evidence="2 3">
    <name type="scientific">Willisornis vidua</name>
    <name type="common">Xingu scale-backed antbird</name>
    <dbReference type="NCBI Taxonomy" id="1566151"/>
    <lineage>
        <taxon>Eukaryota</taxon>
        <taxon>Metazoa</taxon>
        <taxon>Chordata</taxon>
        <taxon>Craniata</taxon>
        <taxon>Vertebrata</taxon>
        <taxon>Euteleostomi</taxon>
        <taxon>Archelosauria</taxon>
        <taxon>Archosauria</taxon>
        <taxon>Dinosauria</taxon>
        <taxon>Saurischia</taxon>
        <taxon>Theropoda</taxon>
        <taxon>Coelurosauria</taxon>
        <taxon>Aves</taxon>
        <taxon>Neognathae</taxon>
        <taxon>Neoaves</taxon>
        <taxon>Telluraves</taxon>
        <taxon>Australaves</taxon>
        <taxon>Passeriformes</taxon>
        <taxon>Thamnophilidae</taxon>
        <taxon>Willisornis</taxon>
    </lineage>
</organism>
<gene>
    <name evidence="2" type="ORF">WISP_72962</name>
</gene>
<evidence type="ECO:0000313" key="2">
    <source>
        <dbReference type="EMBL" id="KAJ7416212.1"/>
    </source>
</evidence>
<proteinExistence type="predicted"/>
<protein>
    <submittedName>
        <fullName evidence="2">Rna-directed dna polymerase from mobile element jockey-like</fullName>
    </submittedName>
</protein>
<dbReference type="EMBL" id="WHWB01033848">
    <property type="protein sequence ID" value="KAJ7416212.1"/>
    <property type="molecule type" value="Genomic_DNA"/>
</dbReference>
<accession>A0ABQ9D9T0</accession>
<name>A0ABQ9D9T0_9PASS</name>